<sequence>MIDRELRVPGTPTEQGYIGLALVVGTGLSTSCVALLHASRTQFSAIEAIYVFTPVIVSIALVVAGTLLWTTQFGGREMLRIGTAVFLGMTVFGLLITWTITHEFIRGGSVAHAPFVTVNSMTVGAFVGLVLGWLDARNRRYETTLRQERNKFKRQTEELDEFAAIVSHDLRNPLNVATLNSSVRRRRPAERRLKRSKMLKNLSPEWRQSSRTCWRWPGKVTLSVTSPQPRLRR</sequence>
<protein>
    <recommendedName>
        <fullName evidence="4">Signal transduction histidine kinase dimerisation/phosphoacceptor domain-containing protein</fullName>
    </recommendedName>
</protein>
<keyword evidence="1" id="KW-1133">Transmembrane helix</keyword>
<feature type="transmembrane region" description="Helical" evidence="1">
    <location>
        <begin position="16"/>
        <end position="36"/>
    </location>
</feature>
<keyword evidence="1" id="KW-0472">Membrane</keyword>
<reference evidence="2 3" key="1">
    <citation type="journal article" date="2019" name="Int. J. Syst. Evol. Microbiol.">
        <title>The Global Catalogue of Microorganisms (GCM) 10K type strain sequencing project: providing services to taxonomists for standard genome sequencing and annotation.</title>
        <authorList>
            <consortium name="The Broad Institute Genomics Platform"/>
            <consortium name="The Broad Institute Genome Sequencing Center for Infectious Disease"/>
            <person name="Wu L."/>
            <person name="Ma J."/>
        </authorList>
    </citation>
    <scope>NUCLEOTIDE SEQUENCE [LARGE SCALE GENOMIC DNA]</scope>
    <source>
        <strain evidence="2 3">JCM 30072</strain>
    </source>
</reference>
<dbReference type="AlphaFoldDB" id="A0ABD5W0K2"/>
<dbReference type="EMBL" id="JBHSZI010000001">
    <property type="protein sequence ID" value="MFC7057731.1"/>
    <property type="molecule type" value="Genomic_DNA"/>
</dbReference>
<keyword evidence="1" id="KW-0812">Transmembrane</keyword>
<gene>
    <name evidence="2" type="ORF">ACFQQG_05555</name>
</gene>
<dbReference type="PROSITE" id="PS51257">
    <property type="entry name" value="PROKAR_LIPOPROTEIN"/>
    <property type="match status" value="1"/>
</dbReference>
<dbReference type="SUPFAM" id="SSF47384">
    <property type="entry name" value="Homodimeric domain of signal transducing histidine kinase"/>
    <property type="match status" value="1"/>
</dbReference>
<feature type="transmembrane region" description="Helical" evidence="1">
    <location>
        <begin position="113"/>
        <end position="134"/>
    </location>
</feature>
<dbReference type="Gene3D" id="1.10.287.130">
    <property type="match status" value="1"/>
</dbReference>
<name>A0ABD5W0K2_9EURY</name>
<dbReference type="RefSeq" id="WP_382184510.1">
    <property type="nucleotide sequence ID" value="NZ_JBHSZI010000001.1"/>
</dbReference>
<evidence type="ECO:0000313" key="2">
    <source>
        <dbReference type="EMBL" id="MFC7057731.1"/>
    </source>
</evidence>
<dbReference type="InterPro" id="IPR003661">
    <property type="entry name" value="HisK_dim/P_dom"/>
</dbReference>
<comment type="caution">
    <text evidence="2">The sequence shown here is derived from an EMBL/GenBank/DDBJ whole genome shotgun (WGS) entry which is preliminary data.</text>
</comment>
<organism evidence="2 3">
    <name type="scientific">Halovenus salina</name>
    <dbReference type="NCBI Taxonomy" id="1510225"/>
    <lineage>
        <taxon>Archaea</taxon>
        <taxon>Methanobacteriati</taxon>
        <taxon>Methanobacteriota</taxon>
        <taxon>Stenosarchaea group</taxon>
        <taxon>Halobacteria</taxon>
        <taxon>Halobacteriales</taxon>
        <taxon>Haloarculaceae</taxon>
        <taxon>Halovenus</taxon>
    </lineage>
</organism>
<dbReference type="InterPro" id="IPR036097">
    <property type="entry name" value="HisK_dim/P_sf"/>
</dbReference>
<accession>A0ABD5W0K2</accession>
<keyword evidence="3" id="KW-1185">Reference proteome</keyword>
<evidence type="ECO:0008006" key="4">
    <source>
        <dbReference type="Google" id="ProtNLM"/>
    </source>
</evidence>
<evidence type="ECO:0000256" key="1">
    <source>
        <dbReference type="SAM" id="Phobius"/>
    </source>
</evidence>
<dbReference type="CDD" id="cd00082">
    <property type="entry name" value="HisKA"/>
    <property type="match status" value="1"/>
</dbReference>
<evidence type="ECO:0000313" key="3">
    <source>
        <dbReference type="Proteomes" id="UP001596445"/>
    </source>
</evidence>
<feature type="transmembrane region" description="Helical" evidence="1">
    <location>
        <begin position="48"/>
        <end position="69"/>
    </location>
</feature>
<proteinExistence type="predicted"/>
<dbReference type="Proteomes" id="UP001596445">
    <property type="component" value="Unassembled WGS sequence"/>
</dbReference>
<feature type="transmembrane region" description="Helical" evidence="1">
    <location>
        <begin position="81"/>
        <end position="101"/>
    </location>
</feature>